<feature type="compositionally biased region" description="Polar residues" evidence="1">
    <location>
        <begin position="126"/>
        <end position="139"/>
    </location>
</feature>
<feature type="region of interest" description="Disordered" evidence="1">
    <location>
        <begin position="1"/>
        <end position="23"/>
    </location>
</feature>
<dbReference type="EMBL" id="FMJD01000010">
    <property type="protein sequence ID" value="SCM78019.1"/>
    <property type="molecule type" value="Genomic_DNA"/>
</dbReference>
<feature type="compositionally biased region" description="Basic and acidic residues" evidence="1">
    <location>
        <begin position="1"/>
        <end position="15"/>
    </location>
</feature>
<protein>
    <submittedName>
        <fullName evidence="2">Uncharacterized protein</fullName>
    </submittedName>
</protein>
<sequence length="229" mass="25201">MADHPLRPATDRRLGEPLPHQLANQTRANPLAINLSPKRAHPVLAEISLSYSEPKGMFPRVTHPSATPALLRAFDLHVLSLPPAFVLSQDQTLMFKESIPKSQVHSTRSFHLSSILPDKAKTETLSRNVHSGLSSSWHIPQSRRTRQRTDKPQTPATFLFLPIHLSKNGGKPVPQSPPPEPQAHSQDPTTEHRRHHVAAAPPSLDVLIGGRIALVNTDKSGGEKNHPPQ</sequence>
<name>A0A212LKU8_9HYPH</name>
<feature type="region of interest" description="Disordered" evidence="1">
    <location>
        <begin position="126"/>
        <end position="204"/>
    </location>
</feature>
<reference evidence="2" key="1">
    <citation type="submission" date="2016-08" db="EMBL/GenBank/DDBJ databases">
        <authorList>
            <person name="Seilhamer J.J."/>
        </authorList>
    </citation>
    <scope>NUCLEOTIDE SEQUENCE</scope>
    <source>
        <strain evidence="2">86</strain>
    </source>
</reference>
<organism evidence="2">
    <name type="scientific">uncultured Pleomorphomonas sp</name>
    <dbReference type="NCBI Taxonomy" id="442121"/>
    <lineage>
        <taxon>Bacteria</taxon>
        <taxon>Pseudomonadati</taxon>
        <taxon>Pseudomonadota</taxon>
        <taxon>Alphaproteobacteria</taxon>
        <taxon>Hyphomicrobiales</taxon>
        <taxon>Pleomorphomonadaceae</taxon>
        <taxon>Pleomorphomonas</taxon>
        <taxon>environmental samples</taxon>
    </lineage>
</organism>
<proteinExistence type="predicted"/>
<evidence type="ECO:0000256" key="1">
    <source>
        <dbReference type="SAM" id="MobiDB-lite"/>
    </source>
</evidence>
<dbReference type="AlphaFoldDB" id="A0A212LKU8"/>
<gene>
    <name evidence="2" type="ORF">KL86PLE_60334</name>
</gene>
<evidence type="ECO:0000313" key="2">
    <source>
        <dbReference type="EMBL" id="SCM78019.1"/>
    </source>
</evidence>
<accession>A0A212LKU8</accession>